<dbReference type="GO" id="GO:0016491">
    <property type="term" value="F:oxidoreductase activity"/>
    <property type="evidence" value="ECO:0007669"/>
    <property type="project" value="UniProtKB-KW"/>
</dbReference>
<evidence type="ECO:0000313" key="3">
    <source>
        <dbReference type="EMBL" id="QEX17037.1"/>
    </source>
</evidence>
<dbReference type="Pfam" id="PF01266">
    <property type="entry name" value="DAO"/>
    <property type="match status" value="1"/>
</dbReference>
<keyword evidence="4" id="KW-1185">Reference proteome</keyword>
<evidence type="ECO:0000259" key="2">
    <source>
        <dbReference type="Pfam" id="PF01266"/>
    </source>
</evidence>
<dbReference type="InterPro" id="IPR036188">
    <property type="entry name" value="FAD/NAD-bd_sf"/>
</dbReference>
<evidence type="ECO:0000256" key="1">
    <source>
        <dbReference type="ARBA" id="ARBA00023002"/>
    </source>
</evidence>
<keyword evidence="1" id="KW-0560">Oxidoreductase</keyword>
<dbReference type="InterPro" id="IPR006076">
    <property type="entry name" value="FAD-dep_OxRdtase"/>
</dbReference>
<sequence length="377" mass="39078">MTGTPLQADAIVIGGGIVGGSAALYLRKRGLQVVLFERDRVGMRASGVNFGGVRQQGRDLREIPLSHLARRIWADLPEHVGIDGERMFGGHLRLARSEADMAVLERYRADAGALGLPLELMGRNALVARFPWVGPQVVGGSLCASDGHANPRLVGPAFALAARVAGARVEEQAEIRTVEATGDGFRVTLADGRTARAGILVNAAGAWAGQLAAQLGEPVELAPMIPQVLVTEPAPYGIVPVLGVVGGALYLRQIPRGNVIFGSVDRPAGPDFLTSRPTAAANIDAARIALSIVPGLKPLAIIRSWTGVDGYLGDGSPVIGPSSRHAGLFHAFGFCGHGFQLGPAAGWVIAELATGAAPSAPLTGLGIERLLARTAQA</sequence>
<reference evidence="3 4" key="1">
    <citation type="submission" date="2019-08" db="EMBL/GenBank/DDBJ databases">
        <title>Hyperibacter terrae gen. nov., sp. nov. and Hyperibacter viscosus sp. nov., two new members in the family Rhodospirillaceae isolated from the rhizosphere of Hypericum perforatum.</title>
        <authorList>
            <person name="Noviana Z."/>
        </authorList>
    </citation>
    <scope>NUCLEOTIDE SEQUENCE [LARGE SCALE GENOMIC DNA]</scope>
    <source>
        <strain evidence="3 4">R5913</strain>
    </source>
</reference>
<dbReference type="EMBL" id="CP042906">
    <property type="protein sequence ID" value="QEX17037.1"/>
    <property type="molecule type" value="Genomic_DNA"/>
</dbReference>
<dbReference type="SUPFAM" id="SSF51905">
    <property type="entry name" value="FAD/NAD(P)-binding domain"/>
    <property type="match status" value="1"/>
</dbReference>
<proteinExistence type="predicted"/>
<name>A0A5J6MIJ8_9PROT</name>
<dbReference type="Gene3D" id="3.50.50.60">
    <property type="entry name" value="FAD/NAD(P)-binding domain"/>
    <property type="match status" value="1"/>
</dbReference>
<dbReference type="KEGG" id="htq:FRZ44_23330"/>
<feature type="domain" description="FAD dependent oxidoreductase" evidence="2">
    <location>
        <begin position="9"/>
        <end position="352"/>
    </location>
</feature>
<dbReference type="GO" id="GO:0005737">
    <property type="term" value="C:cytoplasm"/>
    <property type="evidence" value="ECO:0007669"/>
    <property type="project" value="TreeGrafter"/>
</dbReference>
<accession>A0A5J6MIJ8</accession>
<dbReference type="RefSeq" id="WP_191908543.1">
    <property type="nucleotide sequence ID" value="NZ_CP042906.1"/>
</dbReference>
<dbReference type="PANTHER" id="PTHR13847:SF287">
    <property type="entry name" value="FAD-DEPENDENT OXIDOREDUCTASE DOMAIN-CONTAINING PROTEIN 1"/>
    <property type="match status" value="1"/>
</dbReference>
<organism evidence="3 4">
    <name type="scientific">Hypericibacter terrae</name>
    <dbReference type="NCBI Taxonomy" id="2602015"/>
    <lineage>
        <taxon>Bacteria</taxon>
        <taxon>Pseudomonadati</taxon>
        <taxon>Pseudomonadota</taxon>
        <taxon>Alphaproteobacteria</taxon>
        <taxon>Rhodospirillales</taxon>
        <taxon>Dongiaceae</taxon>
        <taxon>Hypericibacter</taxon>
    </lineage>
</organism>
<dbReference type="AlphaFoldDB" id="A0A5J6MIJ8"/>
<protein>
    <submittedName>
        <fullName evidence="3">FAD-binding oxidoreductase</fullName>
    </submittedName>
</protein>
<dbReference type="PANTHER" id="PTHR13847">
    <property type="entry name" value="SARCOSINE DEHYDROGENASE-RELATED"/>
    <property type="match status" value="1"/>
</dbReference>
<dbReference type="Gene3D" id="3.30.9.10">
    <property type="entry name" value="D-Amino Acid Oxidase, subunit A, domain 2"/>
    <property type="match status" value="1"/>
</dbReference>
<evidence type="ECO:0000313" key="4">
    <source>
        <dbReference type="Proteomes" id="UP000326202"/>
    </source>
</evidence>
<gene>
    <name evidence="3" type="ORF">FRZ44_23330</name>
</gene>
<dbReference type="Proteomes" id="UP000326202">
    <property type="component" value="Chromosome"/>
</dbReference>
<dbReference type="SUPFAM" id="SSF54373">
    <property type="entry name" value="FAD-linked reductases, C-terminal domain"/>
    <property type="match status" value="1"/>
</dbReference>